<dbReference type="STRING" id="1905730.W5S_2328"/>
<keyword evidence="5" id="KW-1185">Reference proteome</keyword>
<evidence type="ECO:0000259" key="1">
    <source>
        <dbReference type="Pfam" id="PF05155"/>
    </source>
</evidence>
<sequence length="371" mass="42375">MFFDWLSIEQDFGYQLPILSDVAYQRIHLDSGEASALSQPTFQHRGSFCDVVSISIRGSVLKMTGNPSRWGRLDNLFGLPTIDACVFVYNNILIDLGLPTFTKCTKTMFTQTKESQKTHTVSDGAIIREIHITSNRAVGKGNEDDYISGLSTQPYRNSVPRLHSNGKSVDWLSKKGNINLIYPTVYNKSHEIEIHSLVKIKNKFSSSSLEYKYILDIIEYCKLSGIVRFEQKLKSRFLQKKSLTYWGLSDYSLLAKLHDDFLNLDKKLSVNAMDFETISEQLLNQGVVDTTRAANTTAMYAIQWFQGHSFDFNKRQVKSHRARLRKIGIDIAQKCNISKFSPVIVKNVREIIVSECVIPDWYKKPVYLKAV</sequence>
<organism evidence="2 4">
    <name type="scientific">Pectobacterium parmentieri</name>
    <dbReference type="NCBI Taxonomy" id="1905730"/>
    <lineage>
        <taxon>Bacteria</taxon>
        <taxon>Pseudomonadati</taxon>
        <taxon>Pseudomonadota</taxon>
        <taxon>Gammaproteobacteria</taxon>
        <taxon>Enterobacterales</taxon>
        <taxon>Pectobacteriaceae</taxon>
        <taxon>Pectobacterium</taxon>
    </lineage>
</organism>
<name>A0A0H3I8Y9_PECPM</name>
<dbReference type="AlphaFoldDB" id="A0A0H3I8Y9"/>
<accession>A0A0H3I8Y9</accession>
<proteinExistence type="predicted"/>
<dbReference type="EMBL" id="CP003415">
    <property type="protein sequence ID" value="AFI90416.1"/>
    <property type="molecule type" value="Genomic_DNA"/>
</dbReference>
<evidence type="ECO:0000313" key="5">
    <source>
        <dbReference type="Proteomes" id="UP001194579"/>
    </source>
</evidence>
<reference evidence="3" key="4">
    <citation type="submission" date="2024-05" db="EMBL/GenBank/DDBJ databases">
        <title>Identification of Pectobacterium versatile causing blackleg of potato from New York State with a whole genome sequencing approach.</title>
        <authorList>
            <person name="Ma X."/>
            <person name="Swingle B."/>
        </authorList>
    </citation>
    <scope>NUCLEOTIDE SEQUENCE</scope>
    <source>
        <strain evidence="3">NY1588A</strain>
    </source>
</reference>
<dbReference type="Pfam" id="PF05155">
    <property type="entry name" value="G2P_X_C"/>
    <property type="match status" value="1"/>
</dbReference>
<protein>
    <submittedName>
        <fullName evidence="2">Phage/plasmid replication protein, gene II/X</fullName>
    </submittedName>
    <submittedName>
        <fullName evidence="3">Replication-associated protein G2P</fullName>
    </submittedName>
</protein>
<reference evidence="2 4" key="1">
    <citation type="journal article" date="2012" name="J. Bacteriol.">
        <title>Genome sequence of Pectobacterium sp. strain SCC3193.</title>
        <authorList>
            <person name="Koskinen J.P."/>
            <person name="Laine P."/>
            <person name="Niemi O."/>
            <person name="Nykyri J."/>
            <person name="Harjunpaa H."/>
            <person name="Auvinen P."/>
            <person name="Paulin L."/>
            <person name="Pirhonen M."/>
            <person name="Palva T."/>
            <person name="Holm L."/>
        </authorList>
    </citation>
    <scope>NUCLEOTIDE SEQUENCE [LARGE SCALE GENOMIC DNA]</scope>
    <source>
        <strain evidence="2 4">SCC3193</strain>
    </source>
</reference>
<reference evidence="5" key="3">
    <citation type="submission" date="2023-07" db="EMBL/GenBank/DDBJ databases">
        <title>Identification of Pectobacterium versatile causing blackleg of potato from New York State with a whole genome sequencing approach.</title>
        <authorList>
            <person name="Ma X."/>
            <person name="Swingle B."/>
        </authorList>
    </citation>
    <scope>NUCLEOTIDE SEQUENCE [LARGE SCALE GENOMIC DNA]</scope>
    <source>
        <strain evidence="5">NY1588A</strain>
    </source>
</reference>
<feature type="domain" description="Replication-associated protein G2P C-terminal" evidence="1">
    <location>
        <begin position="282"/>
        <end position="366"/>
    </location>
</feature>
<dbReference type="RefSeq" id="WP_014699997.1">
    <property type="nucleotide sequence ID" value="NC_017845.1"/>
</dbReference>
<dbReference type="InterPro" id="IPR022688">
    <property type="entry name" value="G2P_C"/>
</dbReference>
<evidence type="ECO:0000313" key="2">
    <source>
        <dbReference type="EMBL" id="AFI90416.1"/>
    </source>
</evidence>
<dbReference type="KEGG" id="pec:W5S_2328"/>
<dbReference type="Proteomes" id="UP000008044">
    <property type="component" value="Chromosome"/>
</dbReference>
<dbReference type="Proteomes" id="UP001194579">
    <property type="component" value="Unassembled WGS sequence"/>
</dbReference>
<dbReference type="eggNOG" id="ENOG502Z81W">
    <property type="taxonomic scope" value="Bacteria"/>
</dbReference>
<dbReference type="EMBL" id="WABS01000119">
    <property type="protein sequence ID" value="MBI0557484.1"/>
    <property type="molecule type" value="Genomic_DNA"/>
</dbReference>
<evidence type="ECO:0000313" key="4">
    <source>
        <dbReference type="Proteomes" id="UP000008044"/>
    </source>
</evidence>
<reference evidence="2" key="2">
    <citation type="submission" date="2012-03" db="EMBL/GenBank/DDBJ databases">
        <authorList>
            <person name="Koskinen P."/>
            <person name="Laine P."/>
            <person name="Niemi O."/>
            <person name="Nykyri J."/>
            <person name="Harjunpaa H."/>
            <person name="Auvinen P."/>
            <person name="Paulin L."/>
            <person name="Pirhonen M."/>
            <person name="Palva T."/>
            <person name="Holm L."/>
        </authorList>
    </citation>
    <scope>NUCLEOTIDE SEQUENCE</scope>
    <source>
        <strain evidence="2">SCC3193</strain>
    </source>
</reference>
<dbReference type="GO" id="GO:0006260">
    <property type="term" value="P:DNA replication"/>
    <property type="evidence" value="ECO:0007669"/>
    <property type="project" value="InterPro"/>
</dbReference>
<dbReference type="PATRIC" id="fig|1166016.3.peg.2345"/>
<dbReference type="HOGENOM" id="CLU_065763_0_0_6"/>
<evidence type="ECO:0000313" key="3">
    <source>
        <dbReference type="EMBL" id="MBI0557484.1"/>
    </source>
</evidence>
<gene>
    <name evidence="2" type="ordered locus">W5S_2328</name>
    <name evidence="3" type="ORF">F6Q06_23940</name>
</gene>